<dbReference type="Pfam" id="PF16870">
    <property type="entry name" value="OxoGdeHyase_C"/>
    <property type="match status" value="1"/>
</dbReference>
<evidence type="ECO:0000256" key="5">
    <source>
        <dbReference type="ARBA" id="ARBA00023002"/>
    </source>
</evidence>
<dbReference type="GO" id="GO:0030976">
    <property type="term" value="F:thiamine pyrophosphate binding"/>
    <property type="evidence" value="ECO:0007669"/>
    <property type="project" value="InterPro"/>
</dbReference>
<dbReference type="GO" id="GO:0004591">
    <property type="term" value="F:oxoglutarate dehydrogenase (succinyl-transferring) activity"/>
    <property type="evidence" value="ECO:0007669"/>
    <property type="project" value="UniProtKB-EC"/>
</dbReference>
<organism evidence="8 9">
    <name type="scientific">Candidatus Erwinia haradaeae</name>
    <dbReference type="NCBI Taxonomy" id="1922217"/>
    <lineage>
        <taxon>Bacteria</taxon>
        <taxon>Pseudomonadati</taxon>
        <taxon>Pseudomonadota</taxon>
        <taxon>Gammaproteobacteria</taxon>
        <taxon>Enterobacterales</taxon>
        <taxon>Erwiniaceae</taxon>
        <taxon>Erwinia</taxon>
    </lineage>
</organism>
<evidence type="ECO:0000256" key="4">
    <source>
        <dbReference type="ARBA" id="ARBA00012280"/>
    </source>
</evidence>
<dbReference type="InterPro" id="IPR011603">
    <property type="entry name" value="2oxoglutarate_DH_E1"/>
</dbReference>
<evidence type="ECO:0000256" key="6">
    <source>
        <dbReference type="ARBA" id="ARBA00023052"/>
    </source>
</evidence>
<dbReference type="GO" id="GO:0006099">
    <property type="term" value="P:tricarboxylic acid cycle"/>
    <property type="evidence" value="ECO:0007669"/>
    <property type="project" value="TreeGrafter"/>
</dbReference>
<dbReference type="Gene3D" id="1.10.287.1150">
    <property type="entry name" value="TPP helical domain"/>
    <property type="match status" value="1"/>
</dbReference>
<keyword evidence="5 8" id="KW-0560">Oxidoreductase</keyword>
<dbReference type="PANTHER" id="PTHR23152">
    <property type="entry name" value="2-OXOGLUTARATE DEHYDROGENASE"/>
    <property type="match status" value="1"/>
</dbReference>
<evidence type="ECO:0000256" key="3">
    <source>
        <dbReference type="ARBA" id="ARBA00006936"/>
    </source>
</evidence>
<dbReference type="Proteomes" id="UP000294364">
    <property type="component" value="Chromosome"/>
</dbReference>
<protein>
    <recommendedName>
        <fullName evidence="4">oxoglutarate dehydrogenase (succinyl-transferring)</fullName>
        <ecNumber evidence="4">1.2.4.2</ecNumber>
    </recommendedName>
</protein>
<dbReference type="PIRSF" id="PIRSF000157">
    <property type="entry name" value="Oxoglu_dh_E1"/>
    <property type="match status" value="1"/>
</dbReference>
<dbReference type="Gene3D" id="3.40.50.12470">
    <property type="match status" value="1"/>
</dbReference>
<accession>A0A451D054</accession>
<gene>
    <name evidence="8" type="primary">sucA</name>
    <name evidence="8" type="ORF">ERCICURT3053_650</name>
</gene>
<dbReference type="OrthoDB" id="9759785at2"/>
<evidence type="ECO:0000256" key="1">
    <source>
        <dbReference type="ARBA" id="ARBA00001964"/>
    </source>
</evidence>
<dbReference type="Pfam" id="PF00676">
    <property type="entry name" value="E1_dh"/>
    <property type="match status" value="1"/>
</dbReference>
<dbReference type="NCBIfam" id="NF008907">
    <property type="entry name" value="PRK12270.1"/>
    <property type="match status" value="1"/>
</dbReference>
<dbReference type="InterPro" id="IPR005475">
    <property type="entry name" value="Transketolase-like_Pyr-bd"/>
</dbReference>
<dbReference type="GO" id="GO:0045252">
    <property type="term" value="C:oxoglutarate dehydrogenase complex"/>
    <property type="evidence" value="ECO:0007669"/>
    <property type="project" value="TreeGrafter"/>
</dbReference>
<proteinExistence type="inferred from homology"/>
<dbReference type="InterPro" id="IPR032106">
    <property type="entry name" value="2-oxogl_dehyd_N"/>
</dbReference>
<evidence type="ECO:0000313" key="8">
    <source>
        <dbReference type="EMBL" id="VFP78996.1"/>
    </source>
</evidence>
<dbReference type="Pfam" id="PF02779">
    <property type="entry name" value="Transket_pyr"/>
    <property type="match status" value="1"/>
</dbReference>
<dbReference type="CDD" id="cd02016">
    <property type="entry name" value="TPP_E1_OGDC_like"/>
    <property type="match status" value="1"/>
</dbReference>
<evidence type="ECO:0000259" key="7">
    <source>
        <dbReference type="SMART" id="SM00861"/>
    </source>
</evidence>
<name>A0A451D054_9GAMM</name>
<reference evidence="8 9" key="1">
    <citation type="submission" date="2019-02" db="EMBL/GenBank/DDBJ databases">
        <authorList>
            <person name="Manzano-Marin A."/>
            <person name="Manzano-Marin A."/>
        </authorList>
    </citation>
    <scope>NUCLEOTIDE SEQUENCE [LARGE SCALE GENOMIC DNA]</scope>
    <source>
        <strain evidence="8 9">ErCicurtihirsuta</strain>
    </source>
</reference>
<evidence type="ECO:0000313" key="9">
    <source>
        <dbReference type="Proteomes" id="UP000294364"/>
    </source>
</evidence>
<sequence>MQNSTIKSWRNSSRITGANQAYIECLYIEFLTNPFSVDQTWRSIFEKISKTTFNQKRTYLSSKESSLDLNTDYFISQNTTEKYNTTDYLVKIWKLINAFRVFGHLNSNTNPLSLNQKNRIPELELSYYHFNDNDLEHTLHTSHYFSNDIGDIKLADLYLSLKHTYCGSVGIEYMHLTDSDERKWIQKQVELIKQPNIFLIKEKKQILNDLTKSEGFERYIASQFPGAKRFSLEGGDTLIPMLNVLIQHARQKNTHKIILGMAHRGRLNTLINVLGKKPQDLFNEFSGQEPVFQGSGDVKYHMGFSSHIKTESGSVHLTLAYNPSHLEIVNPVVMGMTRAHLDHLNNIDQSQILSITIHGDAAISGQGVVQETLNMSKTRGYQVGGTIRIVINNQIGFTTSNSEDSRSTNYCTDVGKMIMAPIFHVNADDPEAVIFVTRLALDFRYTFQRDVFIDLVCYRRHGHNEADEPSATQPMMYQIIKNHPTTREIYASYLKSEQIITQKDALEMCQRNRDLLEKGDYIAPIILNKSQKDNSVNKSLTISNLIKPYKDSINITINYLKALAIQINTIPKEITTHARINKIYKNRSEMAIGHRPFDWGAAENLAYATLLNIGISCRLSGEDIRRGTFFHRHAMIHNQSNGSIYCPLKHINKNQGKFDIWDSVLSEEAVLAFEYGYSITVPDNLTIWEAQFGDFANGAQVVIDQFISSGEQKWGCRSNLVMLLPHGYEGQGPEHSSARLERYLQMCSENNIQVCIPSTPSQLYHMLRRQILSQLQRPLIVISPKSLLRHPEAVSSLEDLVSGFFELVIKEVDKLSIPLLKRIILCSGKVYYDLLQRRRQNHNIHVAILRLEQLYPFPDQVLKNLLKQYIHVKDFIWCQEEPKNQGAWHFIKKHYRRTLPLGATLRYSGRPPSAAPATGYISLHRQQQEELLNDALTIKES</sequence>
<dbReference type="RefSeq" id="WP_157992268.1">
    <property type="nucleotide sequence ID" value="NZ_LR217698.1"/>
</dbReference>
<dbReference type="NCBIfam" id="NF006914">
    <property type="entry name" value="PRK09404.1"/>
    <property type="match status" value="1"/>
</dbReference>
<dbReference type="GO" id="GO:0005829">
    <property type="term" value="C:cytosol"/>
    <property type="evidence" value="ECO:0007669"/>
    <property type="project" value="TreeGrafter"/>
</dbReference>
<dbReference type="SUPFAM" id="SSF52518">
    <property type="entry name" value="Thiamin diphosphate-binding fold (THDP-binding)"/>
    <property type="match status" value="2"/>
</dbReference>
<dbReference type="SMART" id="SM00861">
    <property type="entry name" value="Transket_pyr"/>
    <property type="match status" value="1"/>
</dbReference>
<dbReference type="Gene3D" id="3.40.50.970">
    <property type="match status" value="1"/>
</dbReference>
<dbReference type="EC" id="1.2.4.2" evidence="4"/>
<dbReference type="NCBIfam" id="TIGR00239">
    <property type="entry name" value="2oxo_dh_E1"/>
    <property type="match status" value="1"/>
</dbReference>
<dbReference type="InterPro" id="IPR029061">
    <property type="entry name" value="THDP-binding"/>
</dbReference>
<dbReference type="InterPro" id="IPR001017">
    <property type="entry name" value="DH_E1"/>
</dbReference>
<dbReference type="InterPro" id="IPR031717">
    <property type="entry name" value="ODO-1/KGD_C"/>
</dbReference>
<comment type="function">
    <text evidence="2">E1 component of the 2-oxoglutarate dehydrogenase (OGDH) complex which catalyzes the decarboxylation of 2-oxoglutarate, the first step in the conversion of 2-oxoglutarate to succinyl-CoA and CO(2).</text>
</comment>
<dbReference type="Gene3D" id="3.40.50.11610">
    <property type="entry name" value="Multifunctional 2-oxoglutarate metabolism enzyme, C-terminal domain"/>
    <property type="match status" value="1"/>
</dbReference>
<comment type="similarity">
    <text evidence="3">Belongs to the alpha-ketoglutarate dehydrogenase family.</text>
</comment>
<dbReference type="PANTHER" id="PTHR23152:SF4">
    <property type="entry name" value="2-OXOADIPATE DEHYDROGENASE COMPLEX COMPONENT E1"/>
    <property type="match status" value="1"/>
</dbReference>
<comment type="cofactor">
    <cofactor evidence="1">
        <name>thiamine diphosphate</name>
        <dbReference type="ChEBI" id="CHEBI:58937"/>
    </cofactor>
</comment>
<evidence type="ECO:0000256" key="2">
    <source>
        <dbReference type="ARBA" id="ARBA00003906"/>
    </source>
</evidence>
<dbReference type="EMBL" id="LR217698">
    <property type="protein sequence ID" value="VFP78996.1"/>
    <property type="molecule type" value="Genomic_DNA"/>
</dbReference>
<dbReference type="InterPro" id="IPR042179">
    <property type="entry name" value="KGD_C_sf"/>
</dbReference>
<dbReference type="Pfam" id="PF16078">
    <property type="entry name" value="2-oxogl_dehyd_N"/>
    <property type="match status" value="1"/>
</dbReference>
<keyword evidence="6" id="KW-0786">Thiamine pyrophosphate</keyword>
<feature type="domain" description="Transketolase-like pyrimidine-binding" evidence="7">
    <location>
        <begin position="597"/>
        <end position="790"/>
    </location>
</feature>
<dbReference type="AlphaFoldDB" id="A0A451D054"/>